<proteinExistence type="predicted"/>
<feature type="region of interest" description="Disordered" evidence="1">
    <location>
        <begin position="650"/>
        <end position="670"/>
    </location>
</feature>
<keyword evidence="4" id="KW-1185">Reference proteome</keyword>
<reference evidence="3" key="1">
    <citation type="journal article" date="2023" name="G3 (Bethesda)">
        <title>Whole genome assembly and annotation of the endangered Caribbean coral Acropora cervicornis.</title>
        <authorList>
            <person name="Selwyn J.D."/>
            <person name="Vollmer S.V."/>
        </authorList>
    </citation>
    <scope>NUCLEOTIDE SEQUENCE</scope>
    <source>
        <strain evidence="3">K2</strain>
    </source>
</reference>
<dbReference type="Proteomes" id="UP001249851">
    <property type="component" value="Unassembled WGS sequence"/>
</dbReference>
<gene>
    <name evidence="3" type="ORF">P5673_011918</name>
</gene>
<dbReference type="InterPro" id="IPR029526">
    <property type="entry name" value="PGBD"/>
</dbReference>
<sequence length="931" mass="105820">MAACAGIDPEVASLFGETSDEESFDGFGEGELDSESDIDFDGLQPEEDEPSYNTEDEDEEAQWTAQLTRVRVPRFNAETGITFDVDNPNELDVFLNFIDNHLWDLMVEESNRKAEEKLGDRFSSFRRITREELKAFIGINIIMGINRLPNYALFWSTDDFFGNHGIKRTMPKNGYEELVSYLHFNDSTQEPARGDANYDRLYKVRPIFDYIPNKCKTNFKPTKNISVHEGMIAFRGRLSFRQYMPAKPTKYGIKVWMTADSSNGYVLNFDVYLGKEDTQRRICGLGYDVVMKLIRPFMNKNHHVYFDNFFSSTTLLEHLEANKTYACATVRCNRKDLPRCAKEKLCPEQKVISQKGNIMFTKWHDKRDVSILSTNCNPSAADIVVNRNNDQQVTKPAVVDMYNKNIGGVPLGIIFKNENLNENMLTILRQFYTYLPTSGDNEVDPQLFAGDQLTVERAVNDVASVSNGYTPEDRLEGMNFQIGDWHAGVKILSLIFKKFFSAKSDGDTCSLYSDRTLIDRRNVKAEPQSAYRADRDFLVLVIQARVIAAAMTELGFTDKSSQPVKCPLHEDLQRQRKVAKLQYLHKVSSLIVDKFLFDDNSVNGRLEQILRAQETQDALDLQPRTADGRFPCRFPGCPFSFKFDGVSRRRHEASHNPPSNDASCQEMTSTSEDPCQSEVSLKDNVYNYNCALLADGLFFLNFLDAVSEGDGFRLITQYKFMMLHCRADGHHSNKYALECLYQAFCVNALLSPRDCERFVWNSVNNKGGRGKNIPLDLEVEHSNLFNKAVIRNLGANVTEKAVQRILFCEGGTANMTAGVDESLNRLIGSGRHTSSSTDRDLGELLKRAVLTKVFTEVPNRQYQHFKGFERDPFKNLDMSALYNWINQHKKNVLRGNKCVIILNALQCVDNGPQCSSNVNQSLAKTLLNKNV</sequence>
<feature type="region of interest" description="Disordered" evidence="1">
    <location>
        <begin position="1"/>
        <end position="59"/>
    </location>
</feature>
<dbReference type="PANTHER" id="PTHR46599">
    <property type="entry name" value="PIGGYBAC TRANSPOSABLE ELEMENT-DERIVED PROTEIN 4"/>
    <property type="match status" value="1"/>
</dbReference>
<evidence type="ECO:0000313" key="4">
    <source>
        <dbReference type="Proteomes" id="UP001249851"/>
    </source>
</evidence>
<evidence type="ECO:0000313" key="3">
    <source>
        <dbReference type="EMBL" id="KAK2564476.1"/>
    </source>
</evidence>
<name>A0AAD9QNF1_ACRCE</name>
<organism evidence="3 4">
    <name type="scientific">Acropora cervicornis</name>
    <name type="common">Staghorn coral</name>
    <dbReference type="NCBI Taxonomy" id="6130"/>
    <lineage>
        <taxon>Eukaryota</taxon>
        <taxon>Metazoa</taxon>
        <taxon>Cnidaria</taxon>
        <taxon>Anthozoa</taxon>
        <taxon>Hexacorallia</taxon>
        <taxon>Scleractinia</taxon>
        <taxon>Astrocoeniina</taxon>
        <taxon>Acroporidae</taxon>
        <taxon>Acropora</taxon>
    </lineage>
</organism>
<accession>A0AAD9QNF1</accession>
<dbReference type="Pfam" id="PF13843">
    <property type="entry name" value="DDE_Tnp_1_7"/>
    <property type="match status" value="1"/>
</dbReference>
<dbReference type="EMBL" id="JARQWQ010000022">
    <property type="protein sequence ID" value="KAK2564476.1"/>
    <property type="molecule type" value="Genomic_DNA"/>
</dbReference>
<feature type="compositionally biased region" description="Acidic residues" evidence="1">
    <location>
        <begin position="18"/>
        <end position="59"/>
    </location>
</feature>
<comment type="caution">
    <text evidence="3">The sequence shown here is derived from an EMBL/GenBank/DDBJ whole genome shotgun (WGS) entry which is preliminary data.</text>
</comment>
<reference evidence="3" key="2">
    <citation type="journal article" date="2023" name="Science">
        <title>Genomic signatures of disease resistance in endangered staghorn corals.</title>
        <authorList>
            <person name="Vollmer S.V."/>
            <person name="Selwyn J.D."/>
            <person name="Despard B.A."/>
            <person name="Roesel C.L."/>
        </authorList>
    </citation>
    <scope>NUCLEOTIDE SEQUENCE</scope>
    <source>
        <strain evidence="3">K2</strain>
    </source>
</reference>
<protein>
    <submittedName>
        <fullName evidence="3">PiggyBac transposable element-derived protein 4</fullName>
    </submittedName>
</protein>
<dbReference type="PANTHER" id="PTHR46599:SF3">
    <property type="entry name" value="PIGGYBAC TRANSPOSABLE ELEMENT-DERIVED PROTEIN 4"/>
    <property type="match status" value="1"/>
</dbReference>
<feature type="domain" description="PiggyBac transposable element-derived protein" evidence="2">
    <location>
        <begin position="91"/>
        <end position="409"/>
    </location>
</feature>
<feature type="compositionally biased region" description="Polar residues" evidence="1">
    <location>
        <begin position="656"/>
        <end position="670"/>
    </location>
</feature>
<dbReference type="AlphaFoldDB" id="A0AAD9QNF1"/>
<evidence type="ECO:0000256" key="1">
    <source>
        <dbReference type="SAM" id="MobiDB-lite"/>
    </source>
</evidence>
<evidence type="ECO:0000259" key="2">
    <source>
        <dbReference type="Pfam" id="PF13843"/>
    </source>
</evidence>